<dbReference type="CTD" id="20245598"/>
<accession>V4CRA9</accession>
<dbReference type="PANTHER" id="PTHR47106">
    <property type="entry name" value="COILED-COIL-HELIX-COILED-COIL-HELIX DOMAIN-CONTAINING PROTEIN 5"/>
    <property type="match status" value="1"/>
</dbReference>
<dbReference type="PROSITE" id="PS51808">
    <property type="entry name" value="CHCH"/>
    <property type="match status" value="1"/>
</dbReference>
<gene>
    <name evidence="1" type="ORF">LOTGIDRAFT_203338</name>
</gene>
<dbReference type="STRING" id="225164.V4CRA9"/>
<protein>
    <submittedName>
        <fullName evidence="1">Uncharacterized protein</fullName>
    </submittedName>
</protein>
<proteinExistence type="predicted"/>
<dbReference type="PANTHER" id="PTHR47106:SF1">
    <property type="entry name" value="COILED-COIL-HELIX-COILED-COIL-HELIX DOMAIN-CONTAINING PROTEIN 5"/>
    <property type="match status" value="1"/>
</dbReference>
<dbReference type="Proteomes" id="UP000030746">
    <property type="component" value="Unassembled WGS sequence"/>
</dbReference>
<dbReference type="Gene3D" id="1.10.287.2900">
    <property type="match status" value="2"/>
</dbReference>
<reference evidence="1 2" key="1">
    <citation type="journal article" date="2013" name="Nature">
        <title>Insights into bilaterian evolution from three spiralian genomes.</title>
        <authorList>
            <person name="Simakov O."/>
            <person name="Marletaz F."/>
            <person name="Cho S.J."/>
            <person name="Edsinger-Gonzales E."/>
            <person name="Havlak P."/>
            <person name="Hellsten U."/>
            <person name="Kuo D.H."/>
            <person name="Larsson T."/>
            <person name="Lv J."/>
            <person name="Arendt D."/>
            <person name="Savage R."/>
            <person name="Osoegawa K."/>
            <person name="de Jong P."/>
            <person name="Grimwood J."/>
            <person name="Chapman J.A."/>
            <person name="Shapiro H."/>
            <person name="Aerts A."/>
            <person name="Otillar R.P."/>
            <person name="Terry A.Y."/>
            <person name="Boore J.L."/>
            <person name="Grigoriev I.V."/>
            <person name="Lindberg D.R."/>
            <person name="Seaver E.C."/>
            <person name="Weisblat D.A."/>
            <person name="Putnam N.H."/>
            <person name="Rokhsar D.S."/>
        </authorList>
    </citation>
    <scope>NUCLEOTIDE SEQUENCE [LARGE SCALE GENOMIC DNA]</scope>
</reference>
<dbReference type="EMBL" id="KB199651">
    <property type="protein sequence ID" value="ESP05025.1"/>
    <property type="molecule type" value="Genomic_DNA"/>
</dbReference>
<sequence length="105" mass="12331">MEGALGIAEQKCRRYYDGYRTCIERFPETWHLDCTKEKDKFTKCAETHPLITSIRSQCEKEFKKYEQCGLKNRDSLQNCGEEYKDFEKCVSKVTAAIKSENNKQT</sequence>
<name>V4CRA9_LOTGI</name>
<evidence type="ECO:0000313" key="2">
    <source>
        <dbReference type="Proteomes" id="UP000030746"/>
    </source>
</evidence>
<evidence type="ECO:0000313" key="1">
    <source>
        <dbReference type="EMBL" id="ESP05025.1"/>
    </source>
</evidence>
<dbReference type="RefSeq" id="XP_009044534.1">
    <property type="nucleotide sequence ID" value="XM_009046286.1"/>
</dbReference>
<keyword evidence="2" id="KW-1185">Reference proteome</keyword>
<dbReference type="GO" id="GO:0045333">
    <property type="term" value="P:cellular respiration"/>
    <property type="evidence" value="ECO:0007669"/>
    <property type="project" value="TreeGrafter"/>
</dbReference>
<dbReference type="KEGG" id="lgi:LOTGIDRAFT_203338"/>
<dbReference type="HOGENOM" id="CLU_165152_0_0_1"/>
<dbReference type="GeneID" id="20245598"/>
<dbReference type="GO" id="GO:0005758">
    <property type="term" value="C:mitochondrial intermembrane space"/>
    <property type="evidence" value="ECO:0007669"/>
    <property type="project" value="TreeGrafter"/>
</dbReference>
<dbReference type="AlphaFoldDB" id="V4CRA9"/>
<dbReference type="InterPro" id="IPR052848">
    <property type="entry name" value="CHCH_domain-containing_protein"/>
</dbReference>
<organism evidence="1 2">
    <name type="scientific">Lottia gigantea</name>
    <name type="common">Giant owl limpet</name>
    <dbReference type="NCBI Taxonomy" id="225164"/>
    <lineage>
        <taxon>Eukaryota</taxon>
        <taxon>Metazoa</taxon>
        <taxon>Spiralia</taxon>
        <taxon>Lophotrochozoa</taxon>
        <taxon>Mollusca</taxon>
        <taxon>Gastropoda</taxon>
        <taxon>Patellogastropoda</taxon>
        <taxon>Lottioidea</taxon>
        <taxon>Lottiidae</taxon>
        <taxon>Lottia</taxon>
    </lineage>
</organism>
<dbReference type="OMA" id="QKIRRDC"/>
<dbReference type="OrthoDB" id="2581252at2759"/>